<protein>
    <submittedName>
        <fullName evidence="1">Uncharacterized protein</fullName>
    </submittedName>
</protein>
<reference evidence="1" key="1">
    <citation type="submission" date="2020-11" db="EMBL/GenBank/DDBJ databases">
        <title>Connecting structure to function with the recovery of over 1000 high-quality activated sludge metagenome-assembled genomes encoding full-length rRNA genes using long-read sequencing.</title>
        <authorList>
            <person name="Singleton C.M."/>
            <person name="Petriglieri F."/>
            <person name="Kristensen J.M."/>
            <person name="Kirkegaard R.H."/>
            <person name="Michaelsen T.Y."/>
            <person name="Andersen M.H."/>
            <person name="Karst S.M."/>
            <person name="Dueholm M.S."/>
            <person name="Nielsen P.H."/>
            <person name="Albertsen M."/>
        </authorList>
    </citation>
    <scope>NUCLEOTIDE SEQUENCE</scope>
    <source>
        <strain evidence="1">Fred_18-Q3-R57-64_BAT3C.431</strain>
    </source>
</reference>
<organism evidence="1">
    <name type="scientific">Candidatus Iainarchaeum sp</name>
    <dbReference type="NCBI Taxonomy" id="3101447"/>
    <lineage>
        <taxon>Archaea</taxon>
        <taxon>Candidatus Iainarchaeota</taxon>
        <taxon>Candidatus Iainarchaeia</taxon>
        <taxon>Candidatus Iainarchaeales</taxon>
        <taxon>Candidatus Iainarchaeaceae</taxon>
        <taxon>Candidatus Iainarchaeum</taxon>
    </lineage>
</organism>
<dbReference type="Proteomes" id="UP000596004">
    <property type="component" value="Chromosome"/>
</dbReference>
<dbReference type="AlphaFoldDB" id="A0A7T9I2G9"/>
<dbReference type="EMBL" id="CP064981">
    <property type="protein sequence ID" value="QQR93036.1"/>
    <property type="molecule type" value="Genomic_DNA"/>
</dbReference>
<gene>
    <name evidence="1" type="ORF">IPJ89_02225</name>
</gene>
<sequence length="268" mass="30545">MPRRSGLTITPADVARIRFIRRLPFQSLKTSEFHYGKMYVRTNAFLPFPGIHSAQRVFLKRVGRPPLDDRASKRDRAFNMQDARKEVQLRDTLREAGLPVPRTGVFEVKSGKNAGVYLVMSPFLRKGGKESKLRPINPPGPLPGRPYFLRGLTLEKDRVLIRTLARETAVMYNHGIGSPWFDHYGFYKRKDGSWGHVVMDTGELHHVSPKSARQSAENMLDIIRQAFGGGEDRIYSSVAGLYNPVYKLFAETFWKHADRAWATKKADS</sequence>
<evidence type="ECO:0000313" key="1">
    <source>
        <dbReference type="EMBL" id="QQR93036.1"/>
    </source>
</evidence>
<accession>A0A7T9I2G9</accession>
<name>A0A7T9I2G9_9ARCH</name>
<proteinExistence type="predicted"/>